<comment type="caution">
    <text evidence="1">The sequence shown here is derived from an EMBL/GenBank/DDBJ whole genome shotgun (WGS) entry which is preliminary data.</text>
</comment>
<evidence type="ECO:0000313" key="2">
    <source>
        <dbReference type="Proteomes" id="UP000824469"/>
    </source>
</evidence>
<name>A0AA38FFW4_TAXCH</name>
<feature type="non-terminal residue" evidence="1">
    <location>
        <position position="1"/>
    </location>
</feature>
<evidence type="ECO:0000313" key="1">
    <source>
        <dbReference type="EMBL" id="KAH9300788.1"/>
    </source>
</evidence>
<keyword evidence="2" id="KW-1185">Reference proteome</keyword>
<gene>
    <name evidence="1" type="ORF">KI387_012371</name>
</gene>
<reference evidence="1 2" key="1">
    <citation type="journal article" date="2021" name="Nat. Plants">
        <title>The Taxus genome provides insights into paclitaxel biosynthesis.</title>
        <authorList>
            <person name="Xiong X."/>
            <person name="Gou J."/>
            <person name="Liao Q."/>
            <person name="Li Y."/>
            <person name="Zhou Q."/>
            <person name="Bi G."/>
            <person name="Li C."/>
            <person name="Du R."/>
            <person name="Wang X."/>
            <person name="Sun T."/>
            <person name="Guo L."/>
            <person name="Liang H."/>
            <person name="Lu P."/>
            <person name="Wu Y."/>
            <person name="Zhang Z."/>
            <person name="Ro D.K."/>
            <person name="Shang Y."/>
            <person name="Huang S."/>
            <person name="Yan J."/>
        </authorList>
    </citation>
    <scope>NUCLEOTIDE SEQUENCE [LARGE SCALE GENOMIC DNA]</scope>
    <source>
        <strain evidence="1">Ta-2019</strain>
    </source>
</reference>
<dbReference type="EMBL" id="JAHRHJ020000009">
    <property type="protein sequence ID" value="KAH9300788.1"/>
    <property type="molecule type" value="Genomic_DNA"/>
</dbReference>
<organism evidence="1 2">
    <name type="scientific">Taxus chinensis</name>
    <name type="common">Chinese yew</name>
    <name type="synonym">Taxus wallichiana var. chinensis</name>
    <dbReference type="NCBI Taxonomy" id="29808"/>
    <lineage>
        <taxon>Eukaryota</taxon>
        <taxon>Viridiplantae</taxon>
        <taxon>Streptophyta</taxon>
        <taxon>Embryophyta</taxon>
        <taxon>Tracheophyta</taxon>
        <taxon>Spermatophyta</taxon>
        <taxon>Pinopsida</taxon>
        <taxon>Pinidae</taxon>
        <taxon>Conifers II</taxon>
        <taxon>Cupressales</taxon>
        <taxon>Taxaceae</taxon>
        <taxon>Taxus</taxon>
    </lineage>
</organism>
<accession>A0AA38FFW4</accession>
<feature type="non-terminal residue" evidence="1">
    <location>
        <position position="319"/>
    </location>
</feature>
<proteinExistence type="predicted"/>
<sequence length="319" mass="36823">KEEPPDENKQGKDSLLVKEVSLPFDDCMHDDKVIMGDESKRKEKLDLQVCMDKQNEGSQEVINNHYLVVTNATWVGNECKDVGMRAKQEEEEERVIKVPYSNKNKDNPLAGLFMTADISEQKKGPFYYEEESKVVTCTGGYYTVMASKPRHGYYHDELAVHSRTSKVVKQTNDIQGLEEDHEDISYMHLPSMKLSHHYERSTSRINEVFEHEDFLVQNHHVGHSKVWEPSVFPKDMSSDFFIFTLDFMESSEISELYMANTSIGKHDFTLGDPEISGKGVFLSVNDDFQIERFVMEATKDLVIQWTRESFTCFDDEGNK</sequence>
<dbReference type="Proteomes" id="UP000824469">
    <property type="component" value="Unassembled WGS sequence"/>
</dbReference>
<dbReference type="AlphaFoldDB" id="A0AA38FFW4"/>
<protein>
    <submittedName>
        <fullName evidence="1">Uncharacterized protein</fullName>
    </submittedName>
</protein>